<comment type="caution">
    <text evidence="4">The sequence shown here is derived from an EMBL/GenBank/DDBJ whole genome shotgun (WGS) entry which is preliminary data.</text>
</comment>
<protein>
    <recommendedName>
        <fullName evidence="3">Apple domain-containing protein</fullName>
    </recommendedName>
</protein>
<keyword evidence="2" id="KW-1133">Transmembrane helix</keyword>
<dbReference type="AlphaFoldDB" id="A0A8B6GA13"/>
<evidence type="ECO:0000313" key="4">
    <source>
        <dbReference type="EMBL" id="VDI61187.1"/>
    </source>
</evidence>
<dbReference type="SUPFAM" id="SSF57414">
    <property type="entry name" value="Hairpin loop containing domain-like"/>
    <property type="match status" value="1"/>
</dbReference>
<gene>
    <name evidence="4" type="ORF">MGAL_10B040656</name>
</gene>
<dbReference type="OrthoDB" id="6144488at2759"/>
<organism evidence="4 5">
    <name type="scientific">Mytilus galloprovincialis</name>
    <name type="common">Mediterranean mussel</name>
    <dbReference type="NCBI Taxonomy" id="29158"/>
    <lineage>
        <taxon>Eukaryota</taxon>
        <taxon>Metazoa</taxon>
        <taxon>Spiralia</taxon>
        <taxon>Lophotrochozoa</taxon>
        <taxon>Mollusca</taxon>
        <taxon>Bivalvia</taxon>
        <taxon>Autobranchia</taxon>
        <taxon>Pteriomorphia</taxon>
        <taxon>Mytilida</taxon>
        <taxon>Mytiloidea</taxon>
        <taxon>Mytilidae</taxon>
        <taxon>Mytilinae</taxon>
        <taxon>Mytilus</taxon>
    </lineage>
</organism>
<dbReference type="Gene3D" id="3.50.4.10">
    <property type="entry name" value="Hepatocyte Growth Factor"/>
    <property type="match status" value="1"/>
</dbReference>
<reference evidence="4" key="1">
    <citation type="submission" date="2018-11" db="EMBL/GenBank/DDBJ databases">
        <authorList>
            <person name="Alioto T."/>
            <person name="Alioto T."/>
        </authorList>
    </citation>
    <scope>NUCLEOTIDE SEQUENCE</scope>
</reference>
<dbReference type="EMBL" id="UYJE01008113">
    <property type="protein sequence ID" value="VDI61187.1"/>
    <property type="molecule type" value="Genomic_DNA"/>
</dbReference>
<keyword evidence="2" id="KW-0812">Transmembrane</keyword>
<keyword evidence="5" id="KW-1185">Reference proteome</keyword>
<accession>A0A8B6GA13</accession>
<proteinExistence type="predicted"/>
<feature type="compositionally biased region" description="Basic and acidic residues" evidence="1">
    <location>
        <begin position="295"/>
        <end position="310"/>
    </location>
</feature>
<dbReference type="Proteomes" id="UP000596742">
    <property type="component" value="Unassembled WGS sequence"/>
</dbReference>
<evidence type="ECO:0000259" key="3">
    <source>
        <dbReference type="PROSITE" id="PS50948"/>
    </source>
</evidence>
<feature type="region of interest" description="Disordered" evidence="1">
    <location>
        <begin position="295"/>
        <end position="326"/>
    </location>
</feature>
<dbReference type="PROSITE" id="PS50948">
    <property type="entry name" value="PAN"/>
    <property type="match status" value="1"/>
</dbReference>
<evidence type="ECO:0000256" key="1">
    <source>
        <dbReference type="SAM" id="MobiDB-lite"/>
    </source>
</evidence>
<feature type="region of interest" description="Disordered" evidence="1">
    <location>
        <begin position="167"/>
        <end position="196"/>
    </location>
</feature>
<evidence type="ECO:0000313" key="5">
    <source>
        <dbReference type="Proteomes" id="UP000596742"/>
    </source>
</evidence>
<dbReference type="InterPro" id="IPR003609">
    <property type="entry name" value="Pan_app"/>
</dbReference>
<evidence type="ECO:0000256" key="2">
    <source>
        <dbReference type="SAM" id="Phobius"/>
    </source>
</evidence>
<feature type="compositionally biased region" description="Polar residues" evidence="1">
    <location>
        <begin position="167"/>
        <end position="180"/>
    </location>
</feature>
<sequence>MNDVSNRAGSDDDWISTPKYPSIKECKQYCLQTKTCVAVHYEVKNKYCFVYNQVTNTSQKDDSTYSQKDCVDTKLQIKCYPPDPTTQTSLATTTEDKFSTKTDTITTPISNNPMTNSNTHSTLMAEKKNTKDKNSDLYVYLGAGAGGLLMILLIVCIIVCIRKRANQTPPKESKNNSTKQFCREDRDSDNDYGGLKDNILYVSSEPNEVLEDGNYNTVDLEQTRKVDQDNTFDGNYSTVDGICNIIGNDRSLSKSKPVIKPKPKTSFKSGSVDETIHLSTMDNGNNEYAVVDKGRNSDDVKHTNPEHGNDTEYAVVNKVRRSSNNN</sequence>
<feature type="transmembrane region" description="Helical" evidence="2">
    <location>
        <begin position="137"/>
        <end position="161"/>
    </location>
</feature>
<dbReference type="Pfam" id="PF00024">
    <property type="entry name" value="PAN_1"/>
    <property type="match status" value="1"/>
</dbReference>
<keyword evidence="2" id="KW-0472">Membrane</keyword>
<feature type="domain" description="Apple" evidence="3">
    <location>
        <begin position="1"/>
        <end position="70"/>
    </location>
</feature>
<name>A0A8B6GA13_MYTGA</name>